<evidence type="ECO:0000313" key="7">
    <source>
        <dbReference type="Proteomes" id="UP000320582"/>
    </source>
</evidence>
<dbReference type="FunFam" id="3.40.50.300:FF:000134">
    <property type="entry name" value="Iron-enterobactin ABC transporter ATP-binding protein"/>
    <property type="match status" value="1"/>
</dbReference>
<sequence>MSCPPETAAELTLEGVSWGDGILHPVSLQLGAGRVLGVLGANGAGKSTLLRLIYRFHTPQSGRVLLDGQDIHAMPARRVAQRVAAVLQEQPTDFALTVSEIVALGRAPHRRALSGPSARDAHVVEHALARLSLLDFAQRPFGTLSGGERQRVMVARALAQEPGLIVLDEPTNHLDIRHQLEVLRLVRGLGATVVASLHDLNLVQGFADDLLVLQGGRALAFGPVARVLTPDLIARAFGVRAHPRGPARFDFSLFDEMQQETPA</sequence>
<dbReference type="Proteomes" id="UP000320582">
    <property type="component" value="Unassembled WGS sequence"/>
</dbReference>
<keyword evidence="4 6" id="KW-0067">ATP-binding</keyword>
<dbReference type="InterPro" id="IPR027417">
    <property type="entry name" value="P-loop_NTPase"/>
</dbReference>
<evidence type="ECO:0000256" key="1">
    <source>
        <dbReference type="ARBA" id="ARBA00005417"/>
    </source>
</evidence>
<dbReference type="InterPro" id="IPR017871">
    <property type="entry name" value="ABC_transporter-like_CS"/>
</dbReference>
<dbReference type="PANTHER" id="PTHR42794:SF2">
    <property type="entry name" value="ABC TRANSPORTER ATP-BINDING PROTEIN"/>
    <property type="match status" value="1"/>
</dbReference>
<dbReference type="Gene3D" id="3.40.50.300">
    <property type="entry name" value="P-loop containing nucleotide triphosphate hydrolases"/>
    <property type="match status" value="1"/>
</dbReference>
<comment type="caution">
    <text evidence="6">The sequence shown here is derived from an EMBL/GenBank/DDBJ whole genome shotgun (WGS) entry which is preliminary data.</text>
</comment>
<proteinExistence type="inferred from homology"/>
<name>A0A543K435_9RHOB</name>
<dbReference type="InterPro" id="IPR003593">
    <property type="entry name" value="AAA+_ATPase"/>
</dbReference>
<dbReference type="GO" id="GO:0005524">
    <property type="term" value="F:ATP binding"/>
    <property type="evidence" value="ECO:0007669"/>
    <property type="project" value="UniProtKB-KW"/>
</dbReference>
<reference evidence="6 7" key="1">
    <citation type="submission" date="2019-06" db="EMBL/GenBank/DDBJ databases">
        <title>Genomic Encyclopedia of Archaeal and Bacterial Type Strains, Phase II (KMG-II): from individual species to whole genera.</title>
        <authorList>
            <person name="Goeker M."/>
        </authorList>
    </citation>
    <scope>NUCLEOTIDE SEQUENCE [LARGE SCALE GENOMIC DNA]</scope>
    <source>
        <strain evidence="6 7">DSM 18423</strain>
    </source>
</reference>
<evidence type="ECO:0000256" key="3">
    <source>
        <dbReference type="ARBA" id="ARBA00022741"/>
    </source>
</evidence>
<evidence type="ECO:0000256" key="4">
    <source>
        <dbReference type="ARBA" id="ARBA00022840"/>
    </source>
</evidence>
<evidence type="ECO:0000256" key="2">
    <source>
        <dbReference type="ARBA" id="ARBA00022448"/>
    </source>
</evidence>
<dbReference type="GO" id="GO:0016887">
    <property type="term" value="F:ATP hydrolysis activity"/>
    <property type="evidence" value="ECO:0007669"/>
    <property type="project" value="InterPro"/>
</dbReference>
<evidence type="ECO:0000259" key="5">
    <source>
        <dbReference type="PROSITE" id="PS50893"/>
    </source>
</evidence>
<dbReference type="OrthoDB" id="9805601at2"/>
<dbReference type="EMBL" id="VFPT01000004">
    <property type="protein sequence ID" value="TQM89841.1"/>
    <property type="molecule type" value="Genomic_DNA"/>
</dbReference>
<keyword evidence="7" id="KW-1185">Reference proteome</keyword>
<dbReference type="CDD" id="cd03214">
    <property type="entry name" value="ABC_Iron-Siderophores_B12_Hemin"/>
    <property type="match status" value="1"/>
</dbReference>
<dbReference type="PROSITE" id="PS50893">
    <property type="entry name" value="ABC_TRANSPORTER_2"/>
    <property type="match status" value="1"/>
</dbReference>
<dbReference type="PROSITE" id="PS00211">
    <property type="entry name" value="ABC_TRANSPORTER_1"/>
    <property type="match status" value="1"/>
</dbReference>
<gene>
    <name evidence="6" type="ORF">BD293_4149</name>
</gene>
<accession>A0A543K435</accession>
<dbReference type="RefSeq" id="WP_142085399.1">
    <property type="nucleotide sequence ID" value="NZ_VFPT01000004.1"/>
</dbReference>
<organism evidence="6 7">
    <name type="scientific">Roseinatronobacter monicus</name>
    <dbReference type="NCBI Taxonomy" id="393481"/>
    <lineage>
        <taxon>Bacteria</taxon>
        <taxon>Pseudomonadati</taxon>
        <taxon>Pseudomonadota</taxon>
        <taxon>Alphaproteobacteria</taxon>
        <taxon>Rhodobacterales</taxon>
        <taxon>Paracoccaceae</taxon>
        <taxon>Roseinatronobacter</taxon>
    </lineage>
</organism>
<protein>
    <submittedName>
        <fullName evidence="6">Iron complex transport system ATP-binding protein</fullName>
    </submittedName>
</protein>
<dbReference type="SUPFAM" id="SSF52540">
    <property type="entry name" value="P-loop containing nucleoside triphosphate hydrolases"/>
    <property type="match status" value="1"/>
</dbReference>
<dbReference type="SMART" id="SM00382">
    <property type="entry name" value="AAA"/>
    <property type="match status" value="1"/>
</dbReference>
<feature type="domain" description="ABC transporter" evidence="5">
    <location>
        <begin position="6"/>
        <end position="240"/>
    </location>
</feature>
<keyword evidence="2" id="KW-0813">Transport</keyword>
<dbReference type="Pfam" id="PF00005">
    <property type="entry name" value="ABC_tran"/>
    <property type="match status" value="1"/>
</dbReference>
<dbReference type="AlphaFoldDB" id="A0A543K435"/>
<keyword evidence="3" id="KW-0547">Nucleotide-binding</keyword>
<evidence type="ECO:0000313" key="6">
    <source>
        <dbReference type="EMBL" id="TQM89841.1"/>
    </source>
</evidence>
<dbReference type="PANTHER" id="PTHR42794">
    <property type="entry name" value="HEMIN IMPORT ATP-BINDING PROTEIN HMUV"/>
    <property type="match status" value="1"/>
</dbReference>
<comment type="similarity">
    <text evidence="1">Belongs to the ABC transporter superfamily.</text>
</comment>
<dbReference type="InterPro" id="IPR003439">
    <property type="entry name" value="ABC_transporter-like_ATP-bd"/>
</dbReference>